<accession>A0A0M9VI07</accession>
<dbReference type="PATRIC" id="fig|1202724.3.peg.1864"/>
<evidence type="ECO:0000313" key="2">
    <source>
        <dbReference type="EMBL" id="KOS06150.1"/>
    </source>
</evidence>
<dbReference type="STRING" id="1202724.AM493_08975"/>
<dbReference type="AlphaFoldDB" id="A0A0M9VI07"/>
<dbReference type="OrthoDB" id="1366248at2"/>
<feature type="signal peptide" evidence="1">
    <location>
        <begin position="1"/>
        <end position="18"/>
    </location>
</feature>
<name>A0A0M9VI07_9FLAO</name>
<dbReference type="RefSeq" id="WP_054407646.1">
    <property type="nucleotide sequence ID" value="NZ_FOYA01000014.1"/>
</dbReference>
<dbReference type="EMBL" id="LIYD01000005">
    <property type="protein sequence ID" value="KOS06150.1"/>
    <property type="molecule type" value="Genomic_DNA"/>
</dbReference>
<keyword evidence="3" id="KW-1185">Reference proteome</keyword>
<protein>
    <recommendedName>
        <fullName evidence="4">DUF5640 domain-containing protein</fullName>
    </recommendedName>
</protein>
<gene>
    <name evidence="2" type="ORF">AM493_08975</name>
</gene>
<organism evidence="2 3">
    <name type="scientific">Flavobacterium akiainvivens</name>
    <dbReference type="NCBI Taxonomy" id="1202724"/>
    <lineage>
        <taxon>Bacteria</taxon>
        <taxon>Pseudomonadati</taxon>
        <taxon>Bacteroidota</taxon>
        <taxon>Flavobacteriia</taxon>
        <taxon>Flavobacteriales</taxon>
        <taxon>Flavobacteriaceae</taxon>
        <taxon>Flavobacterium</taxon>
    </lineage>
</organism>
<reference evidence="2 3" key="1">
    <citation type="submission" date="2015-08" db="EMBL/GenBank/DDBJ databases">
        <title>Whole genome sequence of Flavobacterium akiainvivens IK-1T, from decaying Wikstroemia oahuensis, an endemic Hawaiian shrub.</title>
        <authorList>
            <person name="Wan X."/>
            <person name="Hou S."/>
            <person name="Saito J."/>
            <person name="Donachie S."/>
        </authorList>
    </citation>
    <scope>NUCLEOTIDE SEQUENCE [LARGE SCALE GENOMIC DNA]</scope>
    <source>
        <strain evidence="2 3">IK-1</strain>
    </source>
</reference>
<comment type="caution">
    <text evidence="2">The sequence shown here is derived from an EMBL/GenBank/DDBJ whole genome shotgun (WGS) entry which is preliminary data.</text>
</comment>
<keyword evidence="1" id="KW-0732">Signal</keyword>
<sequence length="137" mass="15452">MKKSLILFVTFLSLMAFTTPPAEFSIIGKWEGTVEGEKFGMEFDKDGYATLQKGDQRFGGKEFDMGGEKIAMTYEVDYKATPNLIKISLKRLSTGEKELMFTIGFRPLNDNEFKANIADEDKTPDIDGPDAVVYKRK</sequence>
<feature type="chain" id="PRO_5005838963" description="DUF5640 domain-containing protein" evidence="1">
    <location>
        <begin position="19"/>
        <end position="137"/>
    </location>
</feature>
<evidence type="ECO:0000256" key="1">
    <source>
        <dbReference type="SAM" id="SignalP"/>
    </source>
</evidence>
<evidence type="ECO:0000313" key="3">
    <source>
        <dbReference type="Proteomes" id="UP000037755"/>
    </source>
</evidence>
<evidence type="ECO:0008006" key="4">
    <source>
        <dbReference type="Google" id="ProtNLM"/>
    </source>
</evidence>
<dbReference type="Proteomes" id="UP000037755">
    <property type="component" value="Unassembled WGS sequence"/>
</dbReference>
<proteinExistence type="predicted"/>